<organism evidence="1 2">
    <name type="scientific">Candidatus Vagococcus giribetii</name>
    <dbReference type="NCBI Taxonomy" id="2230876"/>
    <lineage>
        <taxon>Bacteria</taxon>
        <taxon>Bacillati</taxon>
        <taxon>Bacillota</taxon>
        <taxon>Bacilli</taxon>
        <taxon>Lactobacillales</taxon>
        <taxon>Enterococcaceae</taxon>
        <taxon>Vagococcus</taxon>
    </lineage>
</organism>
<dbReference type="Proteomes" id="UP000664857">
    <property type="component" value="Unassembled WGS sequence"/>
</dbReference>
<evidence type="ECO:0000313" key="2">
    <source>
        <dbReference type="Proteomes" id="UP000664857"/>
    </source>
</evidence>
<dbReference type="InterPro" id="IPR014924">
    <property type="entry name" value="DUF1803"/>
</dbReference>
<comment type="caution">
    <text evidence="1">The sequence shown here is derived from an EMBL/GenBank/DDBJ whole genome shotgun (WGS) entry which is preliminary data.</text>
</comment>
<name>A0ABS3HW44_9ENTE</name>
<dbReference type="RefSeq" id="WP_206968446.1">
    <property type="nucleotide sequence ID" value="NZ_JAFLVX010000048.1"/>
</dbReference>
<proteinExistence type="predicted"/>
<accession>A0ABS3HW44</accession>
<sequence length="309" mass="36122">MIIKLSDKAFDSKKMDLVAEDKFIQIVDFLWQQSDKVTLREIKRAFPEIEITDNYIEELVSYGFITRHHGKYMLGIPVITANKQQQINEVCVAYLDEHLSDTLSRIGTSSNIYFDLFVGVKNQEDVLYEETDFSINWLSQPSRITRTEAKQVTFLSLASFYPYYSHNIADYFNYLNRKSEHLPEAFLRLRKKLGDINPNYFVPYCERKLRRLKKGKTISSEKEDIFMDALIDMGYVTVEANNCLFHMMILDTTDRTADIQLVLEELADIVTKEFTEFPDMSYALASILMTWLQKNNAVKECQYVHGVLR</sequence>
<protein>
    <submittedName>
        <fullName evidence="1">DUF1803 domain-containing protein</fullName>
    </submittedName>
</protein>
<evidence type="ECO:0000313" key="1">
    <source>
        <dbReference type="EMBL" id="MBO0477982.1"/>
    </source>
</evidence>
<dbReference type="Pfam" id="PF08820">
    <property type="entry name" value="DUF1803"/>
    <property type="match status" value="1"/>
</dbReference>
<dbReference type="EMBL" id="JAFLVX010000048">
    <property type="protein sequence ID" value="MBO0477982.1"/>
    <property type="molecule type" value="Genomic_DNA"/>
</dbReference>
<reference evidence="1 2" key="1">
    <citation type="submission" date="2021-03" db="EMBL/GenBank/DDBJ databases">
        <title>Enterococcal diversity collection.</title>
        <authorList>
            <person name="Gilmore M.S."/>
            <person name="Schwartzman J."/>
            <person name="Van Tyne D."/>
            <person name="Martin M."/>
            <person name="Earl A.M."/>
            <person name="Manson A.L."/>
            <person name="Straub T."/>
            <person name="Salamzade R."/>
            <person name="Saavedra J."/>
            <person name="Lebreton F."/>
            <person name="Prichula J."/>
            <person name="Schaufler K."/>
            <person name="Gaca A."/>
            <person name="Sgardioli B."/>
            <person name="Wagenaar J."/>
            <person name="Strong T."/>
        </authorList>
    </citation>
    <scope>NUCLEOTIDE SEQUENCE [LARGE SCALE GENOMIC DNA]</scope>
    <source>
        <strain evidence="1 2">DIV0080</strain>
    </source>
</reference>
<gene>
    <name evidence="1" type="ORF">DOK76_12990</name>
</gene>
<keyword evidence="2" id="KW-1185">Reference proteome</keyword>